<organism evidence="2 3">
    <name type="scientific">Ilumatobacter coccineus (strain NBRC 103263 / KCTC 29153 / YM16-304)</name>
    <dbReference type="NCBI Taxonomy" id="1313172"/>
    <lineage>
        <taxon>Bacteria</taxon>
        <taxon>Bacillati</taxon>
        <taxon>Actinomycetota</taxon>
        <taxon>Acidimicrobiia</taxon>
        <taxon>Acidimicrobiales</taxon>
        <taxon>Ilumatobacteraceae</taxon>
        <taxon>Ilumatobacter</taxon>
    </lineage>
</organism>
<protein>
    <recommendedName>
        <fullName evidence="4">Phytase-like domain-containing protein</fullName>
    </recommendedName>
</protein>
<proteinExistence type="predicted"/>
<evidence type="ECO:0008006" key="4">
    <source>
        <dbReference type="Google" id="ProtNLM"/>
    </source>
</evidence>
<accession>A0A6C7EH07</accession>
<keyword evidence="1" id="KW-0732">Signal</keyword>
<dbReference type="OrthoDB" id="4855196at2"/>
<feature type="chain" id="PRO_5038887296" description="Phytase-like domain-containing protein" evidence="1">
    <location>
        <begin position="29"/>
        <end position="1311"/>
    </location>
</feature>
<gene>
    <name evidence="2" type="ORF">YM304_35540</name>
</gene>
<sequence length="1311" mass="136548">MKKFSLISCATVVSLLAGLAATEPPVAALPVEGREPLLLTDLDTSPYGIESRQLFANATHVFAISRERPVDTGDLGSSDDTYVVWKIDRATGAAETLIDSTDGITSMELGLMSGNQLIGAARRDSIGYELLVIDVVAESWEMIDVYDGSESSYPSQFTEFDGEIYFRGDEGTGSELMRTDLTAAGTETVLDIDPGAPSSYPTGLTVAPVTGGGEALYFSADNGVDGNELHRYDPTTGLTMFETRPGLADGNPSLIQTSDDGSLYFVSRDASNFNLVRRISESTATPATDTIEVVSDAGNVTGLDLVGNFAWEGRINGLYTIADSTATSQLVKSGPNIGSTVGLSNGNAVFVERVGDYQFWVSDGTEAGTVAIGGTGASPVAALDGSAALLAVEAGDGFEPWISDGTVGGTRQIADIFPGPAPSIGFSAPVAVDDGWYFVADDGVSGQQVWFTDGTATSQVTSINTVITQSSFPNDFSQFGADAVFTASSSATGDELWIHDRTADEVRLVADILPGAEGSRPRRIAPFGDRFVFEADRPDIGYEPFISDGTAAGTHLLADTRPGDLGGNFSSGVEVNGSYFFRSNGDLWVVRPGGTTATMFGEFETSSIVGAISGRLLVQTDDGPTDELHAVDTETGSTTLLITDFEASGDAVEFGGRLYVMRDVDTGEGGGGVSLLGDGDEIVFRTDGTVAGTAAVAGLNDLPIQELYATDQQLVAVAYEDDGGGAEEFTEPRSMLGDEYAFFQVGLDDSAAPITVPAGDPISRIDAGPGENGDLELAGAMVLGLTRGEGNMGGNRLEEPTRTRQIVSIDGTVMTVIEETTTDEFDLLGVYDDELFFVTEMEEAFEGVSGFAPTPANTTRVWRTKGEVDAARPLFDYELHGFYQARPTLIGDVIYARADTELFGTEPTVFYLGDEPTVEPDPDPDPDPDVSVEVVSLTPGRVFASRVSDETVDGLFEGGGRIEAGEFVEVEIAGRAGVADDAKSVVMNITAINPSGRGYVTTYPCETRPLASSLNYGAAGAVVGNELVAKLSGEGAVCVFSSAETDLSIDVVGFVPAVSEVVSLDPGRVYATRASDETVDGVQEATGRIPAGEFVEVDLAGRAGVAGDAKSVVMNITAINPSGRGYVTVFPCGDRPLASSLNYGSAGAVVGNELIAKLSADGTVCVFSSAETDLTVDVVGYIQESSAAASLDPARVYATRATDETVDGEQEATGQIATGEFVEVEIAGRAGVPASAGAVVMNITAINPTGRGFITTYPCETRPLASSLNYGAAGAVVGNELVAKLSTDGTVCVYTSAATDLTVDVVGYIPA</sequence>
<keyword evidence="3" id="KW-1185">Reference proteome</keyword>
<reference evidence="2 3" key="1">
    <citation type="journal article" date="2013" name="Int. J. Syst. Evol. Microbiol.">
        <title>Ilumatobacter nonamiense sp. nov. and Ilumatobacter coccineum sp. nov., isolated from seashore sand.</title>
        <authorList>
            <person name="Matsumoto A."/>
            <person name="Kasai H."/>
            <person name="Matsuo Y."/>
            <person name="Shizuri Y."/>
            <person name="Ichikawa N."/>
            <person name="Fujita N."/>
            <person name="Omura S."/>
            <person name="Takahashi Y."/>
        </authorList>
    </citation>
    <scope>NUCLEOTIDE SEQUENCE [LARGE SCALE GENOMIC DNA]</scope>
    <source>
        <strain evidence="3">NBRC 103263 / KCTC 29153 / YM16-304</strain>
    </source>
</reference>
<dbReference type="KEGG" id="aym:YM304_35540"/>
<dbReference type="EMBL" id="AP012057">
    <property type="protein sequence ID" value="BAN03868.1"/>
    <property type="molecule type" value="Genomic_DNA"/>
</dbReference>
<evidence type="ECO:0000256" key="1">
    <source>
        <dbReference type="SAM" id="SignalP"/>
    </source>
</evidence>
<dbReference type="RefSeq" id="WP_015443115.1">
    <property type="nucleotide sequence ID" value="NC_020520.1"/>
</dbReference>
<dbReference type="Proteomes" id="UP000011863">
    <property type="component" value="Chromosome"/>
</dbReference>
<evidence type="ECO:0000313" key="2">
    <source>
        <dbReference type="EMBL" id="BAN03868.1"/>
    </source>
</evidence>
<dbReference type="SUPFAM" id="SSF69322">
    <property type="entry name" value="Tricorn protease domain 2"/>
    <property type="match status" value="1"/>
</dbReference>
<name>A0A6C7EH07_ILUCY</name>
<feature type="signal peptide" evidence="1">
    <location>
        <begin position="1"/>
        <end position="28"/>
    </location>
</feature>
<evidence type="ECO:0000313" key="3">
    <source>
        <dbReference type="Proteomes" id="UP000011863"/>
    </source>
</evidence>